<evidence type="ECO:0000256" key="16">
    <source>
        <dbReference type="SAM" id="Phobius"/>
    </source>
</evidence>
<evidence type="ECO:0000256" key="1">
    <source>
        <dbReference type="ARBA" id="ARBA00000085"/>
    </source>
</evidence>
<keyword evidence="10" id="KW-0067">ATP-binding</keyword>
<feature type="transmembrane region" description="Helical" evidence="16">
    <location>
        <begin position="165"/>
        <end position="182"/>
    </location>
</feature>
<feature type="transmembrane region" description="Helical" evidence="16">
    <location>
        <begin position="7"/>
        <end position="26"/>
    </location>
</feature>
<comment type="catalytic activity">
    <reaction evidence="1">
        <text>ATP + protein L-histidine = ADP + protein N-phospho-L-histidine.</text>
        <dbReference type="EC" id="2.7.13.3"/>
    </reaction>
</comment>
<feature type="domain" description="PAS" evidence="18">
    <location>
        <begin position="329"/>
        <end position="365"/>
    </location>
</feature>
<sequence>MTYRRSLARTGIFAVVYALATFAGRATVMDDANLSLVWPAAGVAAIWFCRQRHSPLRWADAVALGLITVAVNTATKASTPMAVIFVAANLAQAFAFVRLINHWRPRLWGAGGTEPLRSPPDLWALMAAAFGATVAGAAVGPSVAWLVTGTYSWTTTSVWLSRNTASILVVGAIGFCLGPWLARGPAAWRDSLRRLTRVPGRKIAEYAALIVCSTAAYLAGFAYSHGLPLAFLLIGVTVWAGTRLATSFVVIHNLFAGVIVVLFTLDGTGPFADIGNHASRAVVAQLFVMLTAVIGLSLALGRDERSALLAELAAEKAELGEQREQASERAELLRAIIDSTADGLAVVDADGRVTLRNPAAVRLLGGQTSPAGGFYHLTSPAGGFYHLNGVPLEDHEMPHTRALAGEDLDDVHILVRNPGVPEGRVISVRAATLEDGAGRRSAVVLFHDATAERRHRDELTNFAGVVAHDLLNPVTTIEGFSDFAGEAIAALPDGPEVEEARDSLARVHRAAGRMRALIDGLLAYTTARDATVATVPVDLGQVVTEVTVARLDAAIAAGLPVPRFIVGDLPMVQADPVLIRQLLDNLIGNAVKYTAAGVTPEVTVTAQPDDDLLRIRIADNGIGVPAGQHEVIFGNFHRAHPTAKYAGTGLGLAICKRIVERHGGAIGADDNPDGGSVFTFTIPPVPGSAQVSFSRAEEQSWGEPRR</sequence>
<evidence type="ECO:0000256" key="6">
    <source>
        <dbReference type="ARBA" id="ARBA00022679"/>
    </source>
</evidence>
<keyword evidence="8" id="KW-0547">Nucleotide-binding</keyword>
<evidence type="ECO:0000256" key="12">
    <source>
        <dbReference type="ARBA" id="ARBA00023012"/>
    </source>
</evidence>
<gene>
    <name evidence="19" type="ORF">B0I29_10768</name>
</gene>
<dbReference type="OrthoDB" id="5241402at2"/>
<organism evidence="19 20">
    <name type="scientific">Actinoplanes lutulentus</name>
    <dbReference type="NCBI Taxonomy" id="1287878"/>
    <lineage>
        <taxon>Bacteria</taxon>
        <taxon>Bacillati</taxon>
        <taxon>Actinomycetota</taxon>
        <taxon>Actinomycetes</taxon>
        <taxon>Micromonosporales</taxon>
        <taxon>Micromonosporaceae</taxon>
        <taxon>Actinoplanes</taxon>
    </lineage>
</organism>
<keyword evidence="9" id="KW-0418">Kinase</keyword>
<dbReference type="Pfam" id="PF05231">
    <property type="entry name" value="MASE1"/>
    <property type="match status" value="1"/>
</dbReference>
<dbReference type="GO" id="GO:0005524">
    <property type="term" value="F:ATP binding"/>
    <property type="evidence" value="ECO:0007669"/>
    <property type="project" value="UniProtKB-KW"/>
</dbReference>
<keyword evidence="11 16" id="KW-1133">Transmembrane helix</keyword>
<keyword evidence="7 16" id="KW-0812">Transmembrane</keyword>
<evidence type="ECO:0000256" key="4">
    <source>
        <dbReference type="ARBA" id="ARBA00022475"/>
    </source>
</evidence>
<dbReference type="EC" id="2.7.13.3" evidence="3"/>
<dbReference type="InterPro" id="IPR005467">
    <property type="entry name" value="His_kinase_dom"/>
</dbReference>
<dbReference type="InterPro" id="IPR000014">
    <property type="entry name" value="PAS"/>
</dbReference>
<feature type="transmembrane region" description="Helical" evidence="16">
    <location>
        <begin position="244"/>
        <end position="265"/>
    </location>
</feature>
<dbReference type="SMART" id="SM00388">
    <property type="entry name" value="HisKA"/>
    <property type="match status" value="1"/>
</dbReference>
<keyword evidence="13 16" id="KW-0472">Membrane</keyword>
<proteinExistence type="predicted"/>
<dbReference type="GO" id="GO:0030295">
    <property type="term" value="F:protein kinase activator activity"/>
    <property type="evidence" value="ECO:0007669"/>
    <property type="project" value="TreeGrafter"/>
</dbReference>
<dbReference type="GO" id="GO:0005886">
    <property type="term" value="C:plasma membrane"/>
    <property type="evidence" value="ECO:0007669"/>
    <property type="project" value="UniProtKB-SubCell"/>
</dbReference>
<evidence type="ECO:0000256" key="15">
    <source>
        <dbReference type="SAM" id="Coils"/>
    </source>
</evidence>
<dbReference type="SUPFAM" id="SSF47384">
    <property type="entry name" value="Homodimeric domain of signal transducing histidine kinase"/>
    <property type="match status" value="1"/>
</dbReference>
<dbReference type="SUPFAM" id="SSF55874">
    <property type="entry name" value="ATPase domain of HSP90 chaperone/DNA topoisomerase II/histidine kinase"/>
    <property type="match status" value="1"/>
</dbReference>
<accession>A0A327ZDJ3</accession>
<keyword evidence="15" id="KW-0175">Coiled coil</keyword>
<evidence type="ECO:0000256" key="7">
    <source>
        <dbReference type="ARBA" id="ARBA00022692"/>
    </source>
</evidence>
<keyword evidence="20" id="KW-1185">Reference proteome</keyword>
<dbReference type="Gene3D" id="1.10.287.130">
    <property type="match status" value="1"/>
</dbReference>
<dbReference type="Pfam" id="PF00512">
    <property type="entry name" value="HisKA"/>
    <property type="match status" value="1"/>
</dbReference>
<dbReference type="PROSITE" id="PS50109">
    <property type="entry name" value="HIS_KIN"/>
    <property type="match status" value="1"/>
</dbReference>
<keyword evidence="5" id="KW-0597">Phosphoprotein</keyword>
<evidence type="ECO:0000256" key="13">
    <source>
        <dbReference type="ARBA" id="ARBA00023136"/>
    </source>
</evidence>
<name>A0A327ZDJ3_9ACTN</name>
<feature type="transmembrane region" description="Helical" evidence="16">
    <location>
        <begin position="81"/>
        <end position="101"/>
    </location>
</feature>
<feature type="transmembrane region" description="Helical" evidence="16">
    <location>
        <begin position="122"/>
        <end position="145"/>
    </location>
</feature>
<dbReference type="InterPro" id="IPR007895">
    <property type="entry name" value="MASE1"/>
</dbReference>
<keyword evidence="4" id="KW-1003">Cell membrane</keyword>
<dbReference type="InterPro" id="IPR004358">
    <property type="entry name" value="Sig_transdc_His_kin-like_C"/>
</dbReference>
<evidence type="ECO:0000256" key="5">
    <source>
        <dbReference type="ARBA" id="ARBA00022553"/>
    </source>
</evidence>
<evidence type="ECO:0000256" key="11">
    <source>
        <dbReference type="ARBA" id="ARBA00022989"/>
    </source>
</evidence>
<evidence type="ECO:0000256" key="3">
    <source>
        <dbReference type="ARBA" id="ARBA00012438"/>
    </source>
</evidence>
<dbReference type="Gene3D" id="3.30.565.10">
    <property type="entry name" value="Histidine kinase-like ATPase, C-terminal domain"/>
    <property type="match status" value="1"/>
</dbReference>
<evidence type="ECO:0000313" key="20">
    <source>
        <dbReference type="Proteomes" id="UP000249341"/>
    </source>
</evidence>
<dbReference type="PANTHER" id="PTHR42878:SF7">
    <property type="entry name" value="SENSOR HISTIDINE KINASE GLRK"/>
    <property type="match status" value="1"/>
</dbReference>
<evidence type="ECO:0000256" key="2">
    <source>
        <dbReference type="ARBA" id="ARBA00004651"/>
    </source>
</evidence>
<comment type="caution">
    <text evidence="19">The sequence shown here is derived from an EMBL/GenBank/DDBJ whole genome shotgun (WGS) entry which is preliminary data.</text>
</comment>
<keyword evidence="6" id="KW-0808">Transferase</keyword>
<evidence type="ECO:0000259" key="18">
    <source>
        <dbReference type="PROSITE" id="PS50112"/>
    </source>
</evidence>
<dbReference type="AlphaFoldDB" id="A0A327ZDJ3"/>
<dbReference type="GO" id="GO:0000155">
    <property type="term" value="F:phosphorelay sensor kinase activity"/>
    <property type="evidence" value="ECO:0007669"/>
    <property type="project" value="InterPro"/>
</dbReference>
<dbReference type="InterPro" id="IPR050351">
    <property type="entry name" value="BphY/WalK/GraS-like"/>
</dbReference>
<dbReference type="Pfam" id="PF13188">
    <property type="entry name" value="PAS_8"/>
    <property type="match status" value="1"/>
</dbReference>
<comment type="subcellular location">
    <subcellularLocation>
        <location evidence="2">Cell membrane</location>
        <topology evidence="2">Multi-pass membrane protein</topology>
    </subcellularLocation>
</comment>
<dbReference type="PRINTS" id="PR00344">
    <property type="entry name" value="BCTRLSENSOR"/>
</dbReference>
<reference evidence="19 20" key="1">
    <citation type="submission" date="2018-06" db="EMBL/GenBank/DDBJ databases">
        <title>Genomic Encyclopedia of Type Strains, Phase III (KMG-III): the genomes of soil and plant-associated and newly described type strains.</title>
        <authorList>
            <person name="Whitman W."/>
        </authorList>
    </citation>
    <scope>NUCLEOTIDE SEQUENCE [LARGE SCALE GENOMIC DNA]</scope>
    <source>
        <strain evidence="19 20">CGMCC 4.7090</strain>
    </source>
</reference>
<protein>
    <recommendedName>
        <fullName evidence="14">Sensor-like histidine kinase SenX3</fullName>
        <ecNumber evidence="3">2.7.13.3</ecNumber>
    </recommendedName>
</protein>
<feature type="domain" description="Histidine kinase" evidence="17">
    <location>
        <begin position="465"/>
        <end position="686"/>
    </location>
</feature>
<feature type="transmembrane region" description="Helical" evidence="16">
    <location>
        <begin position="277"/>
        <end position="300"/>
    </location>
</feature>
<dbReference type="SMART" id="SM00091">
    <property type="entry name" value="PAS"/>
    <property type="match status" value="1"/>
</dbReference>
<dbReference type="InterPro" id="IPR036097">
    <property type="entry name" value="HisK_dim/P_sf"/>
</dbReference>
<feature type="transmembrane region" description="Helical" evidence="16">
    <location>
        <begin position="203"/>
        <end position="224"/>
    </location>
</feature>
<dbReference type="Proteomes" id="UP000249341">
    <property type="component" value="Unassembled WGS sequence"/>
</dbReference>
<evidence type="ECO:0000256" key="14">
    <source>
        <dbReference type="ARBA" id="ARBA00039401"/>
    </source>
</evidence>
<dbReference type="InterPro" id="IPR035965">
    <property type="entry name" value="PAS-like_dom_sf"/>
</dbReference>
<dbReference type="InterPro" id="IPR036890">
    <property type="entry name" value="HATPase_C_sf"/>
</dbReference>
<dbReference type="CDD" id="cd00082">
    <property type="entry name" value="HisKA"/>
    <property type="match status" value="1"/>
</dbReference>
<evidence type="ECO:0000259" key="17">
    <source>
        <dbReference type="PROSITE" id="PS50109"/>
    </source>
</evidence>
<dbReference type="RefSeq" id="WP_111650022.1">
    <property type="nucleotide sequence ID" value="NZ_JACHWI010000001.1"/>
</dbReference>
<dbReference type="PROSITE" id="PS50112">
    <property type="entry name" value="PAS"/>
    <property type="match status" value="1"/>
</dbReference>
<dbReference type="GO" id="GO:0000156">
    <property type="term" value="F:phosphorelay response regulator activity"/>
    <property type="evidence" value="ECO:0007669"/>
    <property type="project" value="TreeGrafter"/>
</dbReference>
<keyword evidence="12" id="KW-0902">Two-component regulatory system</keyword>
<evidence type="ECO:0000256" key="8">
    <source>
        <dbReference type="ARBA" id="ARBA00022741"/>
    </source>
</evidence>
<dbReference type="PANTHER" id="PTHR42878">
    <property type="entry name" value="TWO-COMPONENT HISTIDINE KINASE"/>
    <property type="match status" value="1"/>
</dbReference>
<dbReference type="InterPro" id="IPR003594">
    <property type="entry name" value="HATPase_dom"/>
</dbReference>
<feature type="coiled-coil region" evidence="15">
    <location>
        <begin position="305"/>
        <end position="336"/>
    </location>
</feature>
<evidence type="ECO:0000256" key="10">
    <source>
        <dbReference type="ARBA" id="ARBA00022840"/>
    </source>
</evidence>
<dbReference type="SMART" id="SM00387">
    <property type="entry name" value="HATPase_c"/>
    <property type="match status" value="1"/>
</dbReference>
<dbReference type="EMBL" id="QLMJ01000007">
    <property type="protein sequence ID" value="RAK36806.1"/>
    <property type="molecule type" value="Genomic_DNA"/>
</dbReference>
<dbReference type="GO" id="GO:0007234">
    <property type="term" value="P:osmosensory signaling via phosphorelay pathway"/>
    <property type="evidence" value="ECO:0007669"/>
    <property type="project" value="TreeGrafter"/>
</dbReference>
<evidence type="ECO:0000313" key="19">
    <source>
        <dbReference type="EMBL" id="RAK36806.1"/>
    </source>
</evidence>
<evidence type="ECO:0000256" key="9">
    <source>
        <dbReference type="ARBA" id="ARBA00022777"/>
    </source>
</evidence>
<dbReference type="InterPro" id="IPR003661">
    <property type="entry name" value="HisK_dim/P_dom"/>
</dbReference>
<dbReference type="Pfam" id="PF02518">
    <property type="entry name" value="HATPase_c"/>
    <property type="match status" value="1"/>
</dbReference>
<dbReference type="SUPFAM" id="SSF55785">
    <property type="entry name" value="PYP-like sensor domain (PAS domain)"/>
    <property type="match status" value="1"/>
</dbReference>
<dbReference type="Gene3D" id="3.30.450.20">
    <property type="entry name" value="PAS domain"/>
    <property type="match status" value="1"/>
</dbReference>